<dbReference type="PATRIC" id="fig|1305737.6.peg.1722"/>
<dbReference type="eggNOG" id="ENOG5033Q8V">
    <property type="taxonomic scope" value="Bacteria"/>
</dbReference>
<reference evidence="1 2" key="1">
    <citation type="submission" date="2015-09" db="EMBL/GenBank/DDBJ databases">
        <title>Identification and resolution of microdiversity through metagenomic sequencing of parallel consortia.</title>
        <authorList>
            <person name="Nelson W.C."/>
            <person name="Romine M.F."/>
            <person name="Lindemann S.R."/>
        </authorList>
    </citation>
    <scope>NUCLEOTIDE SEQUENCE [LARGE SCALE GENOMIC DNA]</scope>
    <source>
        <strain evidence="1">HL-49</strain>
    </source>
</reference>
<dbReference type="STRING" id="1305737.GCA_000526355_03667"/>
<name>A0A0P8C795_9BACT</name>
<gene>
    <name evidence="1" type="ORF">HLUCCX10_05330</name>
</gene>
<evidence type="ECO:0008006" key="3">
    <source>
        <dbReference type="Google" id="ProtNLM"/>
    </source>
</evidence>
<protein>
    <recommendedName>
        <fullName evidence="3">CHAD domain-containing protein</fullName>
    </recommendedName>
</protein>
<sequence length="277" mass="32457">MQTKVSPVFSVFEKSHQEAIQLFFELSKRIRSKKAGQLYDKLLYLELFADLIGKIHFEQKELSNQLIRDFRPLEKDLKKIIRLKAVEQGLEKRQSNLAIRYNSYEQFIQTHKRGLHKVAFDRIVGSTTLEWSQLLDQVKKSSKGIKVLEVSTAIHQLVQDELEFFELEWKKGMDSRAYKDLHLGLQKIMKLEQLLGHLGLNPIFIARIHTEMKQMIDSLDSWYVNHLEIQFLSQFLAEKPKVSQKYLDWAKELKQKKKGLSSVIEKQASQLFAKILG</sequence>
<evidence type="ECO:0000313" key="1">
    <source>
        <dbReference type="EMBL" id="KPQ18660.1"/>
    </source>
</evidence>
<dbReference type="EMBL" id="LJXT01000023">
    <property type="protein sequence ID" value="KPQ18660.1"/>
    <property type="molecule type" value="Genomic_DNA"/>
</dbReference>
<comment type="caution">
    <text evidence="1">The sequence shown here is derived from an EMBL/GenBank/DDBJ whole genome shotgun (WGS) entry which is preliminary data.</text>
</comment>
<evidence type="ECO:0000313" key="2">
    <source>
        <dbReference type="Proteomes" id="UP000050421"/>
    </source>
</evidence>
<dbReference type="OrthoDB" id="835587at2"/>
<dbReference type="Proteomes" id="UP000050421">
    <property type="component" value="Unassembled WGS sequence"/>
</dbReference>
<dbReference type="AlphaFoldDB" id="A0A0P8C795"/>
<proteinExistence type="predicted"/>
<accession>A0A0P8C795</accession>
<organism evidence="1 2">
    <name type="scientific">Algoriphagus marincola HL-49</name>
    <dbReference type="NCBI Taxonomy" id="1305737"/>
    <lineage>
        <taxon>Bacteria</taxon>
        <taxon>Pseudomonadati</taxon>
        <taxon>Bacteroidota</taxon>
        <taxon>Cytophagia</taxon>
        <taxon>Cytophagales</taxon>
        <taxon>Cyclobacteriaceae</taxon>
        <taxon>Algoriphagus</taxon>
    </lineage>
</organism>